<evidence type="ECO:0000256" key="1">
    <source>
        <dbReference type="ARBA" id="ARBA00004571"/>
    </source>
</evidence>
<dbReference type="GO" id="GO:0015891">
    <property type="term" value="P:siderophore transport"/>
    <property type="evidence" value="ECO:0007669"/>
    <property type="project" value="InterPro"/>
</dbReference>
<dbReference type="PANTHER" id="PTHR32552:SF82">
    <property type="entry name" value="FCUA PROTEIN"/>
    <property type="match status" value="1"/>
</dbReference>
<keyword evidence="16" id="KW-1185">Reference proteome</keyword>
<dbReference type="AlphaFoldDB" id="A0A139SK59"/>
<keyword evidence="3 10" id="KW-0813">Transport</keyword>
<dbReference type="GO" id="GO:0038023">
    <property type="term" value="F:signaling receptor activity"/>
    <property type="evidence" value="ECO:0007669"/>
    <property type="project" value="InterPro"/>
</dbReference>
<evidence type="ECO:0000256" key="3">
    <source>
        <dbReference type="ARBA" id="ARBA00022448"/>
    </source>
</evidence>
<reference evidence="15 16" key="1">
    <citation type="submission" date="2016-02" db="EMBL/GenBank/DDBJ databases">
        <authorList>
            <person name="Wen L."/>
            <person name="He K."/>
            <person name="Yang H."/>
        </authorList>
    </citation>
    <scope>NUCLEOTIDE SEQUENCE [LARGE SCALE GENOMIC DNA]</scope>
    <source>
        <strain evidence="15 16">CV41</strain>
    </source>
</reference>
<evidence type="ECO:0000259" key="13">
    <source>
        <dbReference type="Pfam" id="PF00593"/>
    </source>
</evidence>
<evidence type="ECO:0000313" key="15">
    <source>
        <dbReference type="EMBL" id="KXU34969.1"/>
    </source>
</evidence>
<evidence type="ECO:0000313" key="16">
    <source>
        <dbReference type="Proteomes" id="UP000071392"/>
    </source>
</evidence>
<evidence type="ECO:0000256" key="4">
    <source>
        <dbReference type="ARBA" id="ARBA00022452"/>
    </source>
</evidence>
<dbReference type="EMBL" id="LSZP01000046">
    <property type="protein sequence ID" value="KXU34969.1"/>
    <property type="molecule type" value="Genomic_DNA"/>
</dbReference>
<accession>A0A139SK59</accession>
<evidence type="ECO:0000256" key="7">
    <source>
        <dbReference type="ARBA" id="ARBA00023136"/>
    </source>
</evidence>
<protein>
    <recommendedName>
        <fullName evidence="17">TonB-dependent receptor</fullName>
    </recommendedName>
</protein>
<dbReference type="NCBIfam" id="TIGR01783">
    <property type="entry name" value="TonB-siderophor"/>
    <property type="match status" value="1"/>
</dbReference>
<evidence type="ECO:0000256" key="9">
    <source>
        <dbReference type="ARBA" id="ARBA00023237"/>
    </source>
</evidence>
<organism evidence="15 16">
    <name type="scientific">Cephaloticoccus capnophilus</name>
    <dbReference type="NCBI Taxonomy" id="1548208"/>
    <lineage>
        <taxon>Bacteria</taxon>
        <taxon>Pseudomonadati</taxon>
        <taxon>Verrucomicrobiota</taxon>
        <taxon>Opitutia</taxon>
        <taxon>Opitutales</taxon>
        <taxon>Opitutaceae</taxon>
        <taxon>Cephaloticoccus</taxon>
    </lineage>
</organism>
<keyword evidence="5 10" id="KW-0812">Transmembrane</keyword>
<evidence type="ECO:0000256" key="10">
    <source>
        <dbReference type="PROSITE-ProRule" id="PRU01360"/>
    </source>
</evidence>
<dbReference type="GO" id="GO:0009279">
    <property type="term" value="C:cell outer membrane"/>
    <property type="evidence" value="ECO:0007669"/>
    <property type="project" value="UniProtKB-SubCell"/>
</dbReference>
<evidence type="ECO:0000256" key="8">
    <source>
        <dbReference type="ARBA" id="ARBA00023170"/>
    </source>
</evidence>
<evidence type="ECO:0000256" key="11">
    <source>
        <dbReference type="RuleBase" id="RU003357"/>
    </source>
</evidence>
<dbReference type="Proteomes" id="UP000071392">
    <property type="component" value="Unassembled WGS sequence"/>
</dbReference>
<dbReference type="InterPro" id="IPR039426">
    <property type="entry name" value="TonB-dep_rcpt-like"/>
</dbReference>
<dbReference type="InterPro" id="IPR012910">
    <property type="entry name" value="Plug_dom"/>
</dbReference>
<dbReference type="InterPro" id="IPR036942">
    <property type="entry name" value="Beta-barrel_TonB_sf"/>
</dbReference>
<sequence length="756" mass="81466">MKTRLGLFSDLCDVRGLLARFFVAPASALALLLAGLVAASFPAQAQSRAAARAYSGDFSDLADSDFTTLPEMTVSDSRTALDEAAAALGGGQVARGARMGLLGTTDVMDTPFSVTSYTDEAIRDMQAQSMADLLAADPSVRATGGRAWMSESMSIRGFSVGAADTAFNGMFGVAPAGRVFLESVERSEVIKGPSAALFGMSPGGSIGGVVNLVPKRAHNEPITRLNIGLRQDSVRSTHADIGRRFGPGGAFGLRTNAVYLAGDTAMYDQSMHRRAGAIGADFRGQKLSVSLDLLWSHEDVNNATRPFNVGSALKVIPPAPSGRNAYPGSGEFETENGSGLLKAEYEINSDLSVYAGYGQHVYTTDGALIYPTMETTDGDYTWVYRQWKQRDDRESMEAGLRGAFEHPGVKHRYGFSVSFLHRDSGTFVPNRGSGRSNIWNPVAPPKLPRLPNRITPGSELELTSFALADQVEVFNGQLLLTLGVRRQEVDSLSLTSTNPLTRHYNKKATSPVFGLVYKPVHWASLYVSYVEGLSTGGTAPNDPVYINANEQLAPYVSEQYEAGAKFSLGGNWMATVAAYELTRPTAGAQFLPGPIPPGEPDRIYGIYGDQRARGIEINVSGQVVEGLRLLGGVALAEPKIHKSPNPDVVGKRLTGTAKVNANFGADWDVPFITGLALSARFIYTDSAYADEANQVVLPSWRRVDAGARYRFQDSRGIAYTLRLNIDNLSDARYWNQSARFSLAQPRAWALSLETSF</sequence>
<dbReference type="InterPro" id="IPR037066">
    <property type="entry name" value="Plug_dom_sf"/>
</dbReference>
<dbReference type="SUPFAM" id="SSF56935">
    <property type="entry name" value="Porins"/>
    <property type="match status" value="1"/>
</dbReference>
<dbReference type="GO" id="GO:0015344">
    <property type="term" value="F:siderophore uptake transmembrane transporter activity"/>
    <property type="evidence" value="ECO:0007669"/>
    <property type="project" value="TreeGrafter"/>
</dbReference>
<dbReference type="RefSeq" id="WP_068712479.1">
    <property type="nucleotide sequence ID" value="NZ_LSZP01000046.1"/>
</dbReference>
<keyword evidence="4 10" id="KW-1134">Transmembrane beta strand</keyword>
<dbReference type="Gene3D" id="2.170.130.10">
    <property type="entry name" value="TonB-dependent receptor, plug domain"/>
    <property type="match status" value="1"/>
</dbReference>
<dbReference type="Gene3D" id="2.40.170.20">
    <property type="entry name" value="TonB-dependent receptor, beta-barrel domain"/>
    <property type="match status" value="1"/>
</dbReference>
<dbReference type="OrthoDB" id="127311at2"/>
<dbReference type="PROSITE" id="PS52016">
    <property type="entry name" value="TONB_DEPENDENT_REC_3"/>
    <property type="match status" value="1"/>
</dbReference>
<feature type="domain" description="TonB-dependent receptor plug" evidence="14">
    <location>
        <begin position="107"/>
        <end position="204"/>
    </location>
</feature>
<feature type="domain" description="TonB-dependent receptor-like beta-barrel" evidence="13">
    <location>
        <begin position="305"/>
        <end position="728"/>
    </location>
</feature>
<keyword evidence="12" id="KW-1133">Transmembrane helix</keyword>
<keyword evidence="9 10" id="KW-0998">Cell outer membrane</keyword>
<evidence type="ECO:0000256" key="12">
    <source>
        <dbReference type="SAM" id="Phobius"/>
    </source>
</evidence>
<dbReference type="InterPro" id="IPR010105">
    <property type="entry name" value="TonB_sidphr_rcpt"/>
</dbReference>
<evidence type="ECO:0000256" key="5">
    <source>
        <dbReference type="ARBA" id="ARBA00022692"/>
    </source>
</evidence>
<evidence type="ECO:0000256" key="2">
    <source>
        <dbReference type="ARBA" id="ARBA00009810"/>
    </source>
</evidence>
<comment type="subcellular location">
    <subcellularLocation>
        <location evidence="1 10">Cell outer membrane</location>
        <topology evidence="1 10">Multi-pass membrane protein</topology>
    </subcellularLocation>
</comment>
<comment type="caution">
    <text evidence="15">The sequence shown here is derived from an EMBL/GenBank/DDBJ whole genome shotgun (WGS) entry which is preliminary data.</text>
</comment>
<dbReference type="Pfam" id="PF07715">
    <property type="entry name" value="Plug"/>
    <property type="match status" value="1"/>
</dbReference>
<dbReference type="PANTHER" id="PTHR32552">
    <property type="entry name" value="FERRICHROME IRON RECEPTOR-RELATED"/>
    <property type="match status" value="1"/>
</dbReference>
<feature type="transmembrane region" description="Helical" evidence="12">
    <location>
        <begin position="21"/>
        <end position="41"/>
    </location>
</feature>
<evidence type="ECO:0000256" key="6">
    <source>
        <dbReference type="ARBA" id="ARBA00023077"/>
    </source>
</evidence>
<gene>
    <name evidence="15" type="ORF">AXK12_06270</name>
</gene>
<dbReference type="Pfam" id="PF00593">
    <property type="entry name" value="TonB_dep_Rec_b-barrel"/>
    <property type="match status" value="1"/>
</dbReference>
<evidence type="ECO:0000259" key="14">
    <source>
        <dbReference type="Pfam" id="PF07715"/>
    </source>
</evidence>
<evidence type="ECO:0008006" key="17">
    <source>
        <dbReference type="Google" id="ProtNLM"/>
    </source>
</evidence>
<keyword evidence="6 11" id="KW-0798">TonB box</keyword>
<dbReference type="STRING" id="1548208.AXK12_06270"/>
<keyword evidence="8" id="KW-0675">Receptor</keyword>
<dbReference type="CDD" id="cd01347">
    <property type="entry name" value="ligand_gated_channel"/>
    <property type="match status" value="1"/>
</dbReference>
<name>A0A139SK59_9BACT</name>
<comment type="similarity">
    <text evidence="2 10 11">Belongs to the TonB-dependent receptor family.</text>
</comment>
<dbReference type="InterPro" id="IPR000531">
    <property type="entry name" value="Beta-barrel_TonB"/>
</dbReference>
<proteinExistence type="inferred from homology"/>
<keyword evidence="7 10" id="KW-0472">Membrane</keyword>